<name>A0A7M2WTM3_9BACT</name>
<dbReference type="Proteomes" id="UP000593765">
    <property type="component" value="Chromosome"/>
</dbReference>
<feature type="signal peptide" evidence="1">
    <location>
        <begin position="1"/>
        <end position="28"/>
    </location>
</feature>
<proteinExistence type="predicted"/>
<evidence type="ECO:0000313" key="3">
    <source>
        <dbReference type="Proteomes" id="UP000593765"/>
    </source>
</evidence>
<evidence type="ECO:0000313" key="2">
    <source>
        <dbReference type="EMBL" id="QOV88171.1"/>
    </source>
</evidence>
<organism evidence="2 3">
    <name type="scientific">Humisphaera borealis</name>
    <dbReference type="NCBI Taxonomy" id="2807512"/>
    <lineage>
        <taxon>Bacteria</taxon>
        <taxon>Pseudomonadati</taxon>
        <taxon>Planctomycetota</taxon>
        <taxon>Phycisphaerae</taxon>
        <taxon>Tepidisphaerales</taxon>
        <taxon>Tepidisphaeraceae</taxon>
        <taxon>Humisphaera</taxon>
    </lineage>
</organism>
<dbReference type="RefSeq" id="WP_206291140.1">
    <property type="nucleotide sequence ID" value="NZ_CP063458.1"/>
</dbReference>
<sequence length="128" mass="13822">MRLVSAHRISALVLIALSIVTFATPARADDAADVKAAIATQFDLLKAGDVDKLKAHFTERQKEKITKEAVEKGKGNAAKMTIDDLVASVDVAGEGAKKTAKIKMKNGRTLTTLILTDGKWLADTIWFK</sequence>
<gene>
    <name evidence="2" type="ORF">IPV69_18165</name>
</gene>
<dbReference type="KEGG" id="hbs:IPV69_18165"/>
<reference evidence="2 3" key="1">
    <citation type="submission" date="2020-10" db="EMBL/GenBank/DDBJ databases">
        <title>Wide distribution of Phycisphaera-like planctomycetes from WD2101 soil group in peatlands and genome analysis of the first cultivated representative.</title>
        <authorList>
            <person name="Dedysh S.N."/>
            <person name="Beletsky A.V."/>
            <person name="Ivanova A."/>
            <person name="Kulichevskaya I.S."/>
            <person name="Suzina N.E."/>
            <person name="Philippov D.A."/>
            <person name="Rakitin A.L."/>
            <person name="Mardanov A.V."/>
            <person name="Ravin N.V."/>
        </authorList>
    </citation>
    <scope>NUCLEOTIDE SEQUENCE [LARGE SCALE GENOMIC DNA]</scope>
    <source>
        <strain evidence="2 3">M1803</strain>
    </source>
</reference>
<keyword evidence="1" id="KW-0732">Signal</keyword>
<dbReference type="AlphaFoldDB" id="A0A7M2WTM3"/>
<keyword evidence="3" id="KW-1185">Reference proteome</keyword>
<dbReference type="EMBL" id="CP063458">
    <property type="protein sequence ID" value="QOV88171.1"/>
    <property type="molecule type" value="Genomic_DNA"/>
</dbReference>
<feature type="chain" id="PRO_5034769830" description="DUF4878 domain-containing protein" evidence="1">
    <location>
        <begin position="29"/>
        <end position="128"/>
    </location>
</feature>
<evidence type="ECO:0008006" key="4">
    <source>
        <dbReference type="Google" id="ProtNLM"/>
    </source>
</evidence>
<evidence type="ECO:0000256" key="1">
    <source>
        <dbReference type="SAM" id="SignalP"/>
    </source>
</evidence>
<accession>A0A7M2WTM3</accession>
<protein>
    <recommendedName>
        <fullName evidence="4">DUF4878 domain-containing protein</fullName>
    </recommendedName>
</protein>